<dbReference type="EMBL" id="BMEA01000004">
    <property type="protein sequence ID" value="GGB88588.1"/>
    <property type="molecule type" value="Genomic_DNA"/>
</dbReference>
<dbReference type="InterPro" id="IPR024344">
    <property type="entry name" value="MDMPI_metal-binding"/>
</dbReference>
<dbReference type="Pfam" id="PF11716">
    <property type="entry name" value="MDMPI_N"/>
    <property type="match status" value="1"/>
</dbReference>
<dbReference type="InterPro" id="IPR017517">
    <property type="entry name" value="Maleyloyr_isom"/>
</dbReference>
<reference evidence="2" key="1">
    <citation type="journal article" date="2014" name="Int. J. Syst. Evol. Microbiol.">
        <title>Complete genome sequence of Corynebacterium casei LMG S-19264T (=DSM 44701T), isolated from a smear-ripened cheese.</title>
        <authorList>
            <consortium name="US DOE Joint Genome Institute (JGI-PGF)"/>
            <person name="Walter F."/>
            <person name="Albersmeier A."/>
            <person name="Kalinowski J."/>
            <person name="Ruckert C."/>
        </authorList>
    </citation>
    <scope>NUCLEOTIDE SEQUENCE</scope>
    <source>
        <strain evidence="2">CGMCC 1.10749</strain>
    </source>
</reference>
<dbReference type="InterPro" id="IPR034660">
    <property type="entry name" value="DinB/YfiT-like"/>
</dbReference>
<dbReference type="Gene3D" id="1.20.120.450">
    <property type="entry name" value="dinb family like domain"/>
    <property type="match status" value="1"/>
</dbReference>
<gene>
    <name evidence="2" type="ORF">GCM10011314_30480</name>
</gene>
<dbReference type="NCBIfam" id="TIGR03083">
    <property type="entry name" value="maleylpyruvate isomerase family mycothiol-dependent enzyme"/>
    <property type="match status" value="1"/>
</dbReference>
<sequence>MNAKSNAGSLLSRAVEQTAALLDEVSPDDHDKPSTCSDWTVGELVRHVVASPQNFVDMFSGKEVDWANPPEPGDDPAATFRTHAEVLMEKVEADESGGSSSAALPEFAVHSWDLSRSIGSSTRLDDEVAEQALAFMSDNLTPENRSGAFGPEVEAPEGASIQDRLAAFAGRSLPTSWTAADLRRS</sequence>
<name>A0A8H9FVQ9_9MICO</name>
<evidence type="ECO:0000259" key="1">
    <source>
        <dbReference type="Pfam" id="PF11716"/>
    </source>
</evidence>
<reference evidence="2" key="2">
    <citation type="submission" date="2020-09" db="EMBL/GenBank/DDBJ databases">
        <authorList>
            <person name="Sun Q."/>
            <person name="Zhou Y."/>
        </authorList>
    </citation>
    <scope>NUCLEOTIDE SEQUENCE</scope>
    <source>
        <strain evidence="2">CGMCC 1.10749</strain>
    </source>
</reference>
<dbReference type="SUPFAM" id="SSF109854">
    <property type="entry name" value="DinB/YfiT-like putative metalloenzymes"/>
    <property type="match status" value="1"/>
</dbReference>
<dbReference type="Proteomes" id="UP000628079">
    <property type="component" value="Unassembled WGS sequence"/>
</dbReference>
<dbReference type="GO" id="GO:0046872">
    <property type="term" value="F:metal ion binding"/>
    <property type="evidence" value="ECO:0007669"/>
    <property type="project" value="InterPro"/>
</dbReference>
<dbReference type="InterPro" id="IPR017520">
    <property type="entry name" value="CHP03086"/>
</dbReference>
<protein>
    <recommendedName>
        <fullName evidence="1">Mycothiol-dependent maleylpyruvate isomerase metal-binding domain-containing protein</fullName>
    </recommendedName>
</protein>
<organism evidence="2 3">
    <name type="scientific">Knoellia flava</name>
    <dbReference type="NCBI Taxonomy" id="913969"/>
    <lineage>
        <taxon>Bacteria</taxon>
        <taxon>Bacillati</taxon>
        <taxon>Actinomycetota</taxon>
        <taxon>Actinomycetes</taxon>
        <taxon>Micrococcales</taxon>
        <taxon>Intrasporangiaceae</taxon>
        <taxon>Knoellia</taxon>
    </lineage>
</organism>
<accession>A0A8H9FVQ9</accession>
<comment type="caution">
    <text evidence="2">The sequence shown here is derived from an EMBL/GenBank/DDBJ whole genome shotgun (WGS) entry which is preliminary data.</text>
</comment>
<dbReference type="RefSeq" id="WP_052117098.1">
    <property type="nucleotide sequence ID" value="NZ_BMEA01000004.1"/>
</dbReference>
<feature type="domain" description="Mycothiol-dependent maleylpyruvate isomerase metal-binding" evidence="1">
    <location>
        <begin position="12"/>
        <end position="95"/>
    </location>
</feature>
<proteinExistence type="predicted"/>
<dbReference type="NCBIfam" id="TIGR03086">
    <property type="entry name" value="TIGR03086 family metal-binding protein"/>
    <property type="match status" value="1"/>
</dbReference>
<evidence type="ECO:0000313" key="2">
    <source>
        <dbReference type="EMBL" id="GGB88588.1"/>
    </source>
</evidence>
<dbReference type="AlphaFoldDB" id="A0A8H9FVQ9"/>
<evidence type="ECO:0000313" key="3">
    <source>
        <dbReference type="Proteomes" id="UP000628079"/>
    </source>
</evidence>